<evidence type="ECO:0000256" key="7">
    <source>
        <dbReference type="SAM" id="MobiDB-lite"/>
    </source>
</evidence>
<sequence length="341" mass="39478">MTELDSSLGQLNWLLAKNNPNEAMKQKNKTEKILGPDDKPNCSYSQLIKMAIMEAPGNKITLSGIYQYIANKFSYYRENKNPCWKNSVRHNLSLNKQFVKIERTEHDTGKGSYWTFVEVEENKNKMKNTDGVSPRVNPAVKKMFMTRDGSRDSQKTEEEDAQPLPDLNTFNPPDPLYHPEQNQPEYANYGVPGIQVDHTMAELGIETSEEDDIAGLNLFDTHDLNSSFKAVYDQIFHNRRPSNNREQEAQIDWLKISLETVGMDYRDEEEMRNIDTQRFIDMFANDPLYSEEDRNPQNLRFNPTSYATPMPAPVMYGGYHPNTHPQDDEIEDDFDWNSIVN</sequence>
<reference evidence="9" key="1">
    <citation type="submission" date="2023-06" db="EMBL/GenBank/DDBJ databases">
        <authorList>
            <person name="Delattre M."/>
        </authorList>
    </citation>
    <scope>NUCLEOTIDE SEQUENCE</scope>
    <source>
        <strain evidence="9">AF72</strain>
    </source>
</reference>
<comment type="function">
    <text evidence="3">Transcription factor. Plays a role in embryogenesis and later development, perhaps acting redundantly with forkhead protein pes-1.</text>
</comment>
<feature type="DNA-binding region" description="Fork-head" evidence="6">
    <location>
        <begin position="39"/>
        <end position="116"/>
    </location>
</feature>
<keyword evidence="10" id="KW-1185">Reference proteome</keyword>
<dbReference type="SMART" id="SM00339">
    <property type="entry name" value="FH"/>
    <property type="match status" value="1"/>
</dbReference>
<dbReference type="PANTHER" id="PTHR11829:SF341">
    <property type="entry name" value="FORK-HEAD DOMAIN-CONTAINING PROTEIN"/>
    <property type="match status" value="1"/>
</dbReference>
<dbReference type="SUPFAM" id="SSF46785">
    <property type="entry name" value="Winged helix' DNA-binding domain"/>
    <property type="match status" value="1"/>
</dbReference>
<gene>
    <name evidence="9" type="ORF">MSPICULIGERA_LOCUS23889</name>
</gene>
<dbReference type="EMBL" id="CATQJA010002706">
    <property type="protein sequence ID" value="CAJ0585879.1"/>
    <property type="molecule type" value="Genomic_DNA"/>
</dbReference>
<keyword evidence="1 6" id="KW-0238">DNA-binding</keyword>
<evidence type="ECO:0000313" key="9">
    <source>
        <dbReference type="EMBL" id="CAJ0585879.1"/>
    </source>
</evidence>
<feature type="region of interest" description="Disordered" evidence="7">
    <location>
        <begin position="145"/>
        <end position="190"/>
    </location>
</feature>
<dbReference type="PROSITE" id="PS00658">
    <property type="entry name" value="FORK_HEAD_2"/>
    <property type="match status" value="1"/>
</dbReference>
<dbReference type="InterPro" id="IPR036388">
    <property type="entry name" value="WH-like_DNA-bd_sf"/>
</dbReference>
<comment type="subcellular location">
    <subcellularLocation>
        <location evidence="6">Nucleus</location>
    </subcellularLocation>
</comment>
<organism evidence="9 10">
    <name type="scientific">Mesorhabditis spiculigera</name>
    <dbReference type="NCBI Taxonomy" id="96644"/>
    <lineage>
        <taxon>Eukaryota</taxon>
        <taxon>Metazoa</taxon>
        <taxon>Ecdysozoa</taxon>
        <taxon>Nematoda</taxon>
        <taxon>Chromadorea</taxon>
        <taxon>Rhabditida</taxon>
        <taxon>Rhabditina</taxon>
        <taxon>Rhabditomorpha</taxon>
        <taxon>Rhabditoidea</taxon>
        <taxon>Rhabditidae</taxon>
        <taxon>Mesorhabditinae</taxon>
        <taxon>Mesorhabditis</taxon>
    </lineage>
</organism>
<dbReference type="Gene3D" id="1.10.10.10">
    <property type="entry name" value="Winged helix-like DNA-binding domain superfamily/Winged helix DNA-binding domain"/>
    <property type="match status" value="1"/>
</dbReference>
<dbReference type="PROSITE" id="PS50039">
    <property type="entry name" value="FORK_HEAD_3"/>
    <property type="match status" value="1"/>
</dbReference>
<dbReference type="InterPro" id="IPR030456">
    <property type="entry name" value="TF_fork_head_CS_2"/>
</dbReference>
<dbReference type="FunFam" id="1.10.10.10:FF:000135">
    <property type="entry name" value="forkhead box protein G1"/>
    <property type="match status" value="1"/>
</dbReference>
<dbReference type="InterPro" id="IPR001766">
    <property type="entry name" value="Fork_head_dom"/>
</dbReference>
<evidence type="ECO:0000256" key="1">
    <source>
        <dbReference type="ARBA" id="ARBA00023125"/>
    </source>
</evidence>
<dbReference type="GO" id="GO:0000981">
    <property type="term" value="F:DNA-binding transcription factor activity, RNA polymerase II-specific"/>
    <property type="evidence" value="ECO:0007669"/>
    <property type="project" value="TreeGrafter"/>
</dbReference>
<dbReference type="InterPro" id="IPR036390">
    <property type="entry name" value="WH_DNA-bd_sf"/>
</dbReference>
<evidence type="ECO:0000256" key="5">
    <source>
        <dbReference type="ARBA" id="ARBA00077297"/>
    </source>
</evidence>
<feature type="region of interest" description="Disordered" evidence="7">
    <location>
        <begin position="321"/>
        <end position="341"/>
    </location>
</feature>
<dbReference type="GO" id="GO:0000978">
    <property type="term" value="F:RNA polymerase II cis-regulatory region sequence-specific DNA binding"/>
    <property type="evidence" value="ECO:0007669"/>
    <property type="project" value="TreeGrafter"/>
</dbReference>
<keyword evidence="2 6" id="KW-0539">Nucleus</keyword>
<dbReference type="GO" id="GO:0005634">
    <property type="term" value="C:nucleus"/>
    <property type="evidence" value="ECO:0007669"/>
    <property type="project" value="UniProtKB-SubCell"/>
</dbReference>
<name>A0AA36DDR9_9BILA</name>
<evidence type="ECO:0000313" key="10">
    <source>
        <dbReference type="Proteomes" id="UP001177023"/>
    </source>
</evidence>
<dbReference type="CDD" id="cd00059">
    <property type="entry name" value="FH_FOX"/>
    <property type="match status" value="1"/>
</dbReference>
<dbReference type="InterPro" id="IPR050211">
    <property type="entry name" value="FOX_domain-containing"/>
</dbReference>
<dbReference type="PRINTS" id="PR00053">
    <property type="entry name" value="FORKHEAD"/>
</dbReference>
<dbReference type="GO" id="GO:0009653">
    <property type="term" value="P:anatomical structure morphogenesis"/>
    <property type="evidence" value="ECO:0007669"/>
    <property type="project" value="TreeGrafter"/>
</dbReference>
<dbReference type="Pfam" id="PF00250">
    <property type="entry name" value="Forkhead"/>
    <property type="match status" value="1"/>
</dbReference>
<protein>
    <recommendedName>
        <fullName evidence="4">Forkhead box protein fkh-2</fullName>
    </recommendedName>
    <alternativeName>
        <fullName evidence="5">Forkhead transcription factor family member fkh-2</fullName>
    </alternativeName>
</protein>
<evidence type="ECO:0000259" key="8">
    <source>
        <dbReference type="PROSITE" id="PS50039"/>
    </source>
</evidence>
<dbReference type="GO" id="GO:0030154">
    <property type="term" value="P:cell differentiation"/>
    <property type="evidence" value="ECO:0007669"/>
    <property type="project" value="TreeGrafter"/>
</dbReference>
<evidence type="ECO:0000256" key="6">
    <source>
        <dbReference type="PROSITE-ProRule" id="PRU00089"/>
    </source>
</evidence>
<evidence type="ECO:0000256" key="4">
    <source>
        <dbReference type="ARBA" id="ARBA00071019"/>
    </source>
</evidence>
<evidence type="ECO:0000256" key="3">
    <source>
        <dbReference type="ARBA" id="ARBA00056063"/>
    </source>
</evidence>
<accession>A0AA36DDR9</accession>
<feature type="domain" description="Fork-head" evidence="8">
    <location>
        <begin position="39"/>
        <end position="116"/>
    </location>
</feature>
<evidence type="ECO:0000256" key="2">
    <source>
        <dbReference type="ARBA" id="ARBA00023242"/>
    </source>
</evidence>
<proteinExistence type="predicted"/>
<dbReference type="PANTHER" id="PTHR11829">
    <property type="entry name" value="FORKHEAD BOX PROTEIN"/>
    <property type="match status" value="1"/>
</dbReference>
<feature type="non-terminal residue" evidence="9">
    <location>
        <position position="1"/>
    </location>
</feature>
<dbReference type="AlphaFoldDB" id="A0AA36DDR9"/>
<dbReference type="Proteomes" id="UP001177023">
    <property type="component" value="Unassembled WGS sequence"/>
</dbReference>
<comment type="caution">
    <text evidence="9">The sequence shown here is derived from an EMBL/GenBank/DDBJ whole genome shotgun (WGS) entry which is preliminary data.</text>
</comment>